<dbReference type="Proteomes" id="UP000321328">
    <property type="component" value="Unassembled WGS sequence"/>
</dbReference>
<keyword evidence="4" id="KW-0274">FAD</keyword>
<comment type="caution">
    <text evidence="7">The sequence shown here is derived from an EMBL/GenBank/DDBJ whole genome shotgun (WGS) entry which is preliminary data.</text>
</comment>
<dbReference type="AlphaFoldDB" id="A0A511D3D6"/>
<dbReference type="STRING" id="1123024.GCA_000423625_02691"/>
<dbReference type="OrthoDB" id="9787779at2"/>
<dbReference type="InterPro" id="IPR052542">
    <property type="entry name" value="Cholesterol_Oxidase"/>
</dbReference>
<evidence type="ECO:0000256" key="5">
    <source>
        <dbReference type="ARBA" id="ARBA00023002"/>
    </source>
</evidence>
<keyword evidence="5" id="KW-0560">Oxidoreductase</keyword>
<evidence type="ECO:0000256" key="3">
    <source>
        <dbReference type="ARBA" id="ARBA00022630"/>
    </source>
</evidence>
<proteinExistence type="inferred from homology"/>
<dbReference type="PANTHER" id="PTHR47470">
    <property type="entry name" value="CHOLESTEROL OXIDASE"/>
    <property type="match status" value="1"/>
</dbReference>
<comment type="cofactor">
    <cofactor evidence="1">
        <name>FAD</name>
        <dbReference type="ChEBI" id="CHEBI:57692"/>
    </cofactor>
</comment>
<gene>
    <name evidence="7" type="ORF">PA7_12550</name>
</gene>
<evidence type="ECO:0000313" key="8">
    <source>
        <dbReference type="Proteomes" id="UP000321328"/>
    </source>
</evidence>
<name>A0A511D3D6_9PSEU</name>
<evidence type="ECO:0000256" key="2">
    <source>
        <dbReference type="ARBA" id="ARBA00010790"/>
    </source>
</evidence>
<dbReference type="InterPro" id="IPR029058">
    <property type="entry name" value="AB_hydrolase_fold"/>
</dbReference>
<evidence type="ECO:0000256" key="1">
    <source>
        <dbReference type="ARBA" id="ARBA00001974"/>
    </source>
</evidence>
<dbReference type="RefSeq" id="WP_028930442.1">
    <property type="nucleotide sequence ID" value="NZ_AUII01000011.1"/>
</dbReference>
<keyword evidence="3" id="KW-0285">Flavoprotein</keyword>
<protein>
    <recommendedName>
        <fullName evidence="6">AB hydrolase-1 domain-containing protein</fullName>
    </recommendedName>
</protein>
<organism evidence="7 8">
    <name type="scientific">Pseudonocardia asaccharolytica DSM 44247 = NBRC 16224</name>
    <dbReference type="NCBI Taxonomy" id="1123024"/>
    <lineage>
        <taxon>Bacteria</taxon>
        <taxon>Bacillati</taxon>
        <taxon>Actinomycetota</taxon>
        <taxon>Actinomycetes</taxon>
        <taxon>Pseudonocardiales</taxon>
        <taxon>Pseudonocardiaceae</taxon>
        <taxon>Pseudonocardia</taxon>
    </lineage>
</organism>
<dbReference type="Gene3D" id="3.40.50.1820">
    <property type="entry name" value="alpha/beta hydrolase"/>
    <property type="match status" value="1"/>
</dbReference>
<dbReference type="InterPro" id="IPR000073">
    <property type="entry name" value="AB_hydrolase_1"/>
</dbReference>
<feature type="domain" description="AB hydrolase-1" evidence="6">
    <location>
        <begin position="44"/>
        <end position="340"/>
    </location>
</feature>
<keyword evidence="8" id="KW-1185">Reference proteome</keyword>
<dbReference type="Pfam" id="PF00561">
    <property type="entry name" value="Abhydrolase_1"/>
    <property type="match status" value="1"/>
</dbReference>
<evidence type="ECO:0000256" key="4">
    <source>
        <dbReference type="ARBA" id="ARBA00022827"/>
    </source>
</evidence>
<sequence>MTREIALYTLEGVPDALITTHPFSTDDGLGLSMLRFARDPGGDVVLIIHGLTTSSDMFIMPEHENLVRYLLDNGFSDVWTLDFRMSNRFPYNRGMHRFSMDDIALFDIPAALRTLRAVVGERRVHVIAHCLGSVSFMMSLFGGAVEGITSVIANSVALTPRVPLWSQVKLTVAPDIVEYVLGFPYLDPRWQQEPRFSRGRLFSRFVDLFHRECDEPACHMLSLMWGTGWPALYSHDKLHPVTHARSGDLYGATGLHYYRHVLAMVRAGRAVKFDRWDARHDALPDDYLAGAAEITTPVLLTTGDTNRVFTDSNIVCYERLEAVAPGRHELAVFPGYGHQDVFMGKDVHRDVFPRMLEFLKRQGS</sequence>
<reference evidence="7 8" key="1">
    <citation type="submission" date="2019-07" db="EMBL/GenBank/DDBJ databases">
        <title>Whole genome shotgun sequence of Pseudonocardia asaccharolytica NBRC 16224.</title>
        <authorList>
            <person name="Hosoyama A."/>
            <person name="Uohara A."/>
            <person name="Ohji S."/>
            <person name="Ichikawa N."/>
        </authorList>
    </citation>
    <scope>NUCLEOTIDE SEQUENCE [LARGE SCALE GENOMIC DNA]</scope>
    <source>
        <strain evidence="7 8">NBRC 16224</strain>
    </source>
</reference>
<dbReference type="SUPFAM" id="SSF53474">
    <property type="entry name" value="alpha/beta-Hydrolases"/>
    <property type="match status" value="1"/>
</dbReference>
<evidence type="ECO:0000259" key="6">
    <source>
        <dbReference type="Pfam" id="PF00561"/>
    </source>
</evidence>
<dbReference type="GO" id="GO:0016491">
    <property type="term" value="F:oxidoreductase activity"/>
    <property type="evidence" value="ECO:0007669"/>
    <property type="project" value="UniProtKB-KW"/>
</dbReference>
<accession>A0A511D3D6</accession>
<dbReference type="PANTHER" id="PTHR47470:SF1">
    <property type="entry name" value="FAD-DEPENDENT OXIDOREDUCTASE 2 FAD BINDING DOMAIN-CONTAINING PROTEIN"/>
    <property type="match status" value="1"/>
</dbReference>
<comment type="similarity">
    <text evidence="2">Belongs to the GMC oxidoreductase family.</text>
</comment>
<dbReference type="EMBL" id="BJVI01000008">
    <property type="protein sequence ID" value="GEL17418.1"/>
    <property type="molecule type" value="Genomic_DNA"/>
</dbReference>
<evidence type="ECO:0000313" key="7">
    <source>
        <dbReference type="EMBL" id="GEL17418.1"/>
    </source>
</evidence>